<dbReference type="Pfam" id="PF18818">
    <property type="entry name" value="MPTase-PolyVal"/>
    <property type="match status" value="1"/>
</dbReference>
<evidence type="ECO:0000313" key="4">
    <source>
        <dbReference type="Proteomes" id="UP001597215"/>
    </source>
</evidence>
<feature type="domain" description="N-terminal" evidence="1">
    <location>
        <begin position="7"/>
        <end position="122"/>
    </location>
</feature>
<organism evidence="3 4">
    <name type="scientific">Sphingorhabdus buctiana</name>
    <dbReference type="NCBI Taxonomy" id="1508805"/>
    <lineage>
        <taxon>Bacteria</taxon>
        <taxon>Pseudomonadati</taxon>
        <taxon>Pseudomonadota</taxon>
        <taxon>Alphaproteobacteria</taxon>
        <taxon>Sphingomonadales</taxon>
        <taxon>Sphingomonadaceae</taxon>
        <taxon>Sphingorhabdus</taxon>
    </lineage>
</organism>
<dbReference type="Proteomes" id="UP001597215">
    <property type="component" value="Unassembled WGS sequence"/>
</dbReference>
<dbReference type="Pfam" id="PF08401">
    <property type="entry name" value="ArdcN"/>
    <property type="match status" value="1"/>
</dbReference>
<dbReference type="EMBL" id="JBHUEL010000001">
    <property type="protein sequence ID" value="MFD1765277.1"/>
    <property type="molecule type" value="Genomic_DNA"/>
</dbReference>
<dbReference type="InterPro" id="IPR013610">
    <property type="entry name" value="ArdC_N"/>
</dbReference>
<keyword evidence="4" id="KW-1185">Reference proteome</keyword>
<proteinExistence type="predicted"/>
<gene>
    <name evidence="3" type="ORF">ACFSAG_00275</name>
</gene>
<dbReference type="InterPro" id="IPR017113">
    <property type="entry name" value="Antirestriction_ArdC"/>
</dbReference>
<evidence type="ECO:0000259" key="1">
    <source>
        <dbReference type="Pfam" id="PF08401"/>
    </source>
</evidence>
<reference evidence="4" key="1">
    <citation type="journal article" date="2019" name="Int. J. Syst. Evol. Microbiol.">
        <title>The Global Catalogue of Microorganisms (GCM) 10K type strain sequencing project: providing services to taxonomists for standard genome sequencing and annotation.</title>
        <authorList>
            <consortium name="The Broad Institute Genomics Platform"/>
            <consortium name="The Broad Institute Genome Sequencing Center for Infectious Disease"/>
            <person name="Wu L."/>
            <person name="Ma J."/>
        </authorList>
    </citation>
    <scope>NUCLEOTIDE SEQUENCE [LARGE SCALE GENOMIC DNA]</scope>
    <source>
        <strain evidence="4">CGMCC 1.12449</strain>
    </source>
</reference>
<evidence type="ECO:0000259" key="2">
    <source>
        <dbReference type="Pfam" id="PF18818"/>
    </source>
</evidence>
<protein>
    <submittedName>
        <fullName evidence="3">ArdC family protein</fullName>
    </submittedName>
</protein>
<accession>A0ABW4MBW3</accession>
<comment type="caution">
    <text evidence="3">The sequence shown here is derived from an EMBL/GenBank/DDBJ whole genome shotgun (WGS) entry which is preliminary data.</text>
</comment>
<dbReference type="PIRSF" id="PIRSF037112">
    <property type="entry name" value="Antirestriction_ArdC"/>
    <property type="match status" value="1"/>
</dbReference>
<name>A0ABW4MBW3_9SPHN</name>
<dbReference type="RefSeq" id="WP_381510443.1">
    <property type="nucleotide sequence ID" value="NZ_JBHUEL010000001.1"/>
</dbReference>
<evidence type="ECO:0000313" key="3">
    <source>
        <dbReference type="EMBL" id="MFD1765277.1"/>
    </source>
</evidence>
<dbReference type="InterPro" id="IPR041459">
    <property type="entry name" value="MPTase-PolyVal"/>
</dbReference>
<feature type="domain" description="Polyvalent protein metallopeptidase" evidence="2">
    <location>
        <begin position="152"/>
        <end position="276"/>
    </location>
</feature>
<sequence length="299" mass="33026">MRFRKIDAAATVTALILDKLRAGTAPWVRPWSTTGMRPARHNGLPYTGVNTLYLWAVADARGFASPYWMTARQAAELGAEVRAGERYAISVYYATAKKAAARAQTAEQGGRVFRFLKCYAVFNADQIEGLPAHYHPEPADCLKDPVEQRAGIEDFFNAIPVPVRHGGERAYYSPTSDHIQLPRARHFQSLDHYWSTRGHECVHATGATHRLKRQFGKRFGDKAYAFEELVACLGQSFISAELGLPASLHDSHASYIASWIEVLERDKTAIIHAAAKAEQAVAWLRACTANDAATAQLAA</sequence>